<dbReference type="NCBIfam" id="TIGR03891">
    <property type="entry name" value="thiopep_ocin"/>
    <property type="match status" value="1"/>
</dbReference>
<name>A0ABV4CQV4_9PSEU</name>
<evidence type="ECO:0000259" key="1">
    <source>
        <dbReference type="Pfam" id="PF04738"/>
    </source>
</evidence>
<feature type="domain" description="Thiopeptide-type bacteriocin biosynthesis" evidence="2">
    <location>
        <begin position="738"/>
        <end position="954"/>
    </location>
</feature>
<dbReference type="InterPro" id="IPR006827">
    <property type="entry name" value="Lant_deHydtase_N"/>
</dbReference>
<dbReference type="RefSeq" id="WP_369775301.1">
    <property type="nucleotide sequence ID" value="NZ_JBGEHV010000050.1"/>
</dbReference>
<evidence type="ECO:0000313" key="4">
    <source>
        <dbReference type="Proteomes" id="UP001564626"/>
    </source>
</evidence>
<accession>A0ABV4CQV4</accession>
<evidence type="ECO:0000313" key="3">
    <source>
        <dbReference type="EMBL" id="MEY8042176.1"/>
    </source>
</evidence>
<proteinExistence type="predicted"/>
<sequence>MYRHLDAALVRATTWPTGLVVPERSDSAQEARWIDEVWALPGLAEAVELASPVLADRVRAVRNGEVDDPKRLRRIADSLHRYVRRFQHRATPFGLFAGVANAGFDAAPVVRWGQDHRLLATADARWLDAVITRLENEPDLLHRLSVTADATCVARDDRWVLPYRQTTHHEAAPEEVTVRRTAALRLVLTAASAPVPVSEVTRRLAAAYPYTPPPVFDAFLTELVAEGFLISSLRSAMTVTDPLQGLLDELDAVRAWEVPGVADQHDRLREIGAALASHNSASPTEARELRAAVVARMKSCSEVVEQPLTAAVRLDCSLTLPRAVAREAERAASALVHLAPNRDGSPVWRDYHSRFLERYGTGTMVPLLELTNQDTGLGLPAGYRGSLLSPPTPELDRRDERLLELAQRAALERSTEVLLTDVQLAEFGGATGQRGVPHVELCVRLHAASQEALEHGEFRLAVVGAAAAGGISGRFLPLLEDSVARDHASLPPLEKGARRVQVSCRPLHVSTENVSRAPAILPRVLRIGEHDVGPVALGDIAVTADEHRLRLLSRSTGEVIEPTVFNAVELVRFTHPLVRFLCELPVAHTRPPRPFTWGAAECLPFLPRLRYGRTVLSPARWRLRATDLPGHEEDGLADWADRCGVPEAVQVADGDQSLRLDLRSRGDVHLLLDALRRTGELVLSEAADDDAYGWFDGRAHELVVPLATTRASTDVHHHTPVLICRDHGELPGVDLIALQMLSHPDRDSDLLTVHVPRLLRELDVALWWFDRAPKSQRPLVYLRPHRSSFADCARTIEEWARDLRERGVLNGLRWETYYPEVGSFGSGEAMAAAEAVFAADSAAAIEQLDLVERGAADGNAVTAASIVDLVDGFHPEAASRWLAEHLRFDRTAHPRRHAYQEAVRLTQHGPELLGERVSAAWAARRDAVHHLRKCLMSTDAALTALIRAHQRRTAQGDVSARLARSAAAARAAKAAS</sequence>
<organism evidence="3 4">
    <name type="scientific">Saccharopolyspora cebuensis</name>
    <dbReference type="NCBI Taxonomy" id="418759"/>
    <lineage>
        <taxon>Bacteria</taxon>
        <taxon>Bacillati</taxon>
        <taxon>Actinomycetota</taxon>
        <taxon>Actinomycetes</taxon>
        <taxon>Pseudonocardiales</taxon>
        <taxon>Pseudonocardiaceae</taxon>
        <taxon>Saccharopolyspora</taxon>
    </lineage>
</organism>
<dbReference type="Pfam" id="PF04738">
    <property type="entry name" value="Lant_dehydr_N"/>
    <property type="match status" value="1"/>
</dbReference>
<feature type="domain" description="Lantibiotic dehydratase N-terminal" evidence="1">
    <location>
        <begin position="41"/>
        <end position="671"/>
    </location>
</feature>
<dbReference type="InterPro" id="IPR023809">
    <property type="entry name" value="Thiopep_bacteriocin_synth_dom"/>
</dbReference>
<comment type="caution">
    <text evidence="3">The sequence shown here is derived from an EMBL/GenBank/DDBJ whole genome shotgun (WGS) entry which is preliminary data.</text>
</comment>
<dbReference type="Pfam" id="PF14028">
    <property type="entry name" value="Lant_dehydr_C"/>
    <property type="match status" value="1"/>
</dbReference>
<dbReference type="EMBL" id="JBGEHV010000050">
    <property type="protein sequence ID" value="MEY8042176.1"/>
    <property type="molecule type" value="Genomic_DNA"/>
</dbReference>
<evidence type="ECO:0000259" key="2">
    <source>
        <dbReference type="Pfam" id="PF14028"/>
    </source>
</evidence>
<reference evidence="3 4" key="1">
    <citation type="submission" date="2024-08" db="EMBL/GenBank/DDBJ databases">
        <title>Genome mining of Saccharopolyspora cebuensis PGLac3 from Nigerian medicinal plant.</title>
        <authorList>
            <person name="Ezeobiora C.E."/>
            <person name="Igbokwe N.H."/>
            <person name="Amin D.H."/>
            <person name="Mendie U.E."/>
        </authorList>
    </citation>
    <scope>NUCLEOTIDE SEQUENCE [LARGE SCALE GENOMIC DNA]</scope>
    <source>
        <strain evidence="3 4">PGLac3</strain>
    </source>
</reference>
<keyword evidence="4" id="KW-1185">Reference proteome</keyword>
<dbReference type="Proteomes" id="UP001564626">
    <property type="component" value="Unassembled WGS sequence"/>
</dbReference>
<protein>
    <submittedName>
        <fullName evidence="3">Lantibiotic dehydratase</fullName>
    </submittedName>
</protein>
<gene>
    <name evidence="3" type="ORF">AB8O55_22410</name>
</gene>